<organism evidence="5 6">
    <name type="scientific">Pyxidicoccus parkwayensis</name>
    <dbReference type="NCBI Taxonomy" id="2813578"/>
    <lineage>
        <taxon>Bacteria</taxon>
        <taxon>Pseudomonadati</taxon>
        <taxon>Myxococcota</taxon>
        <taxon>Myxococcia</taxon>
        <taxon>Myxococcales</taxon>
        <taxon>Cystobacterineae</taxon>
        <taxon>Myxococcaceae</taxon>
        <taxon>Pyxidicoccus</taxon>
    </lineage>
</organism>
<protein>
    <submittedName>
        <fullName evidence="5">Restriction endonuclease subunit S</fullName>
    </submittedName>
</protein>
<gene>
    <name evidence="5" type="ORF">JY651_22990</name>
</gene>
<dbReference type="EMBL" id="CP071090">
    <property type="protein sequence ID" value="QSQ27603.1"/>
    <property type="molecule type" value="Genomic_DNA"/>
</dbReference>
<keyword evidence="3" id="KW-0238">DNA-binding</keyword>
<feature type="domain" description="Type I restriction modification DNA specificity" evidence="4">
    <location>
        <begin position="221"/>
        <end position="389"/>
    </location>
</feature>
<keyword evidence="6" id="KW-1185">Reference proteome</keyword>
<dbReference type="InterPro" id="IPR044946">
    <property type="entry name" value="Restrct_endonuc_typeI_TRD_sf"/>
</dbReference>
<proteinExistence type="inferred from homology"/>
<dbReference type="InterPro" id="IPR051212">
    <property type="entry name" value="Type-I_RE_S_subunit"/>
</dbReference>
<dbReference type="SUPFAM" id="SSF116734">
    <property type="entry name" value="DNA methylase specificity domain"/>
    <property type="match status" value="2"/>
</dbReference>
<keyword evidence="5" id="KW-0540">Nuclease</keyword>
<dbReference type="Pfam" id="PF01420">
    <property type="entry name" value="Methylase_S"/>
    <property type="match status" value="2"/>
</dbReference>
<evidence type="ECO:0000313" key="6">
    <source>
        <dbReference type="Proteomes" id="UP000662747"/>
    </source>
</evidence>
<evidence type="ECO:0000256" key="1">
    <source>
        <dbReference type="ARBA" id="ARBA00010923"/>
    </source>
</evidence>
<dbReference type="InterPro" id="IPR000055">
    <property type="entry name" value="Restrct_endonuc_typeI_TRD"/>
</dbReference>
<feature type="domain" description="Type I restriction modification DNA specificity" evidence="4">
    <location>
        <begin position="7"/>
        <end position="185"/>
    </location>
</feature>
<dbReference type="Gene3D" id="3.90.220.20">
    <property type="entry name" value="DNA methylase specificity domains"/>
    <property type="match status" value="2"/>
</dbReference>
<evidence type="ECO:0000256" key="3">
    <source>
        <dbReference type="ARBA" id="ARBA00023125"/>
    </source>
</evidence>
<keyword evidence="5" id="KW-0378">Hydrolase</keyword>
<keyword evidence="5" id="KW-0255">Endonuclease</keyword>
<sequence length="527" mass="58695">MSALPPGWAETHLGEILASLLDFRGRTPKKLGMDWGGGNIPALSALNVRMGSIELTRTSHFGSDALYERWMTTGDPARGDIVLTMEAPLGNVAQIPDDRRYILSQRVVLLKTMQGVNPTFLAHQMRAPEFRTELLANATGTTATGIRQSRLVELPVRIAPFPEQKRIANKLDDLLSRVDSCRNRLDRVPSIIKRFRQSVLAAATSGELTRGWREEHGFDDEWPVVELRSVATDFSYGSAAKSAKAGKVPVLRMGNIQDGYLDWQDLVFTSDVVEIAKYKLSAGDVLFNRTNSPELVGKTAVYRGDREAIYAGYLIRVRCGEHLLPDYLNYCLGSPAGRDYCWRVKSDGVSQSNINAKKLAEFSFGLPSLVEQQEIVRRVEELLALSSALLSRTQRTAQIVERLTPAALAKAFRGELVAQDPNEEPAADLLARLRAQKSVLTSQPQGRLKAQDGRKPTMGKLDKDAIKAAILKINKDKMSFDELRAQVVGDYDSLKDAIFELLEEPTPIIRQVFDKKAKTMQFERVRL</sequence>
<comment type="similarity">
    <text evidence="1">Belongs to the type-I restriction system S methylase family.</text>
</comment>
<reference evidence="5 6" key="1">
    <citation type="submission" date="2021-02" db="EMBL/GenBank/DDBJ databases">
        <title>De Novo genome assembly of isolated myxobacteria.</title>
        <authorList>
            <person name="Stevens D.C."/>
        </authorList>
    </citation>
    <scope>NUCLEOTIDE SEQUENCE [LARGE SCALE GENOMIC DNA]</scope>
    <source>
        <strain evidence="6">SCPEA02</strain>
    </source>
</reference>
<evidence type="ECO:0000313" key="5">
    <source>
        <dbReference type="EMBL" id="QSQ27603.1"/>
    </source>
</evidence>
<accession>A0ABX7PAX9</accession>
<dbReference type="PANTHER" id="PTHR43140">
    <property type="entry name" value="TYPE-1 RESTRICTION ENZYME ECOKI SPECIFICITY PROTEIN"/>
    <property type="match status" value="1"/>
</dbReference>
<dbReference type="GO" id="GO:0004519">
    <property type="term" value="F:endonuclease activity"/>
    <property type="evidence" value="ECO:0007669"/>
    <property type="project" value="UniProtKB-KW"/>
</dbReference>
<dbReference type="Proteomes" id="UP000662747">
    <property type="component" value="Chromosome"/>
</dbReference>
<dbReference type="RefSeq" id="WP_206729123.1">
    <property type="nucleotide sequence ID" value="NZ_CP071090.1"/>
</dbReference>
<name>A0ABX7PAX9_9BACT</name>
<evidence type="ECO:0000259" key="4">
    <source>
        <dbReference type="Pfam" id="PF01420"/>
    </source>
</evidence>
<keyword evidence="2" id="KW-0680">Restriction system</keyword>
<dbReference type="PANTHER" id="PTHR43140:SF1">
    <property type="entry name" value="TYPE I RESTRICTION ENZYME ECOKI SPECIFICITY SUBUNIT"/>
    <property type="match status" value="1"/>
</dbReference>
<dbReference type="CDD" id="cd17524">
    <property type="entry name" value="RMtype1_S_EcoUTORF5051P-TRD2-CR2_like"/>
    <property type="match status" value="1"/>
</dbReference>
<evidence type="ECO:0000256" key="2">
    <source>
        <dbReference type="ARBA" id="ARBA00022747"/>
    </source>
</evidence>